<feature type="signal peptide" evidence="1">
    <location>
        <begin position="1"/>
        <end position="21"/>
    </location>
</feature>
<dbReference type="Proteomes" id="UP000002630">
    <property type="component" value="Unassembled WGS sequence"/>
</dbReference>
<dbReference type="EMBL" id="FN649760">
    <property type="protein sequence ID" value="CBJ30518.1"/>
    <property type="molecule type" value="Genomic_DNA"/>
</dbReference>
<accession>D7FPR1</accession>
<protein>
    <recommendedName>
        <fullName evidence="4">Secreted protein</fullName>
    </recommendedName>
</protein>
<sequence length="62" mass="6497">MQQRRYCGVATVVVMLAIAGADSPGEVDGSPGKASSKLLTKQLFGSYPRAKMHLKGSNSAKT</sequence>
<keyword evidence="3" id="KW-1185">Reference proteome</keyword>
<dbReference type="AlphaFoldDB" id="D7FPR1"/>
<proteinExistence type="predicted"/>
<keyword evidence="1" id="KW-0732">Signal</keyword>
<evidence type="ECO:0000313" key="3">
    <source>
        <dbReference type="Proteomes" id="UP000002630"/>
    </source>
</evidence>
<feature type="chain" id="PRO_5003095753" description="Secreted protein" evidence="1">
    <location>
        <begin position="22"/>
        <end position="62"/>
    </location>
</feature>
<dbReference type="InParanoid" id="D7FPR1"/>
<evidence type="ECO:0000256" key="1">
    <source>
        <dbReference type="SAM" id="SignalP"/>
    </source>
</evidence>
<evidence type="ECO:0000313" key="2">
    <source>
        <dbReference type="EMBL" id="CBJ30518.1"/>
    </source>
</evidence>
<organism evidence="2 3">
    <name type="scientific">Ectocarpus siliculosus</name>
    <name type="common">Brown alga</name>
    <name type="synonym">Conferva siliculosa</name>
    <dbReference type="NCBI Taxonomy" id="2880"/>
    <lineage>
        <taxon>Eukaryota</taxon>
        <taxon>Sar</taxon>
        <taxon>Stramenopiles</taxon>
        <taxon>Ochrophyta</taxon>
        <taxon>PX clade</taxon>
        <taxon>Phaeophyceae</taxon>
        <taxon>Ectocarpales</taxon>
        <taxon>Ectocarpaceae</taxon>
        <taxon>Ectocarpus</taxon>
    </lineage>
</organism>
<evidence type="ECO:0008006" key="4">
    <source>
        <dbReference type="Google" id="ProtNLM"/>
    </source>
</evidence>
<gene>
    <name evidence="2" type="ORF">Esi_0195_0043</name>
</gene>
<name>D7FPR1_ECTSI</name>
<reference evidence="2 3" key="1">
    <citation type="journal article" date="2010" name="Nature">
        <title>The Ectocarpus genome and the independent evolution of multicellularity in brown algae.</title>
        <authorList>
            <person name="Cock J.M."/>
            <person name="Sterck L."/>
            <person name="Rouze P."/>
            <person name="Scornet D."/>
            <person name="Allen A.E."/>
            <person name="Amoutzias G."/>
            <person name="Anthouard V."/>
            <person name="Artiguenave F."/>
            <person name="Aury J.M."/>
            <person name="Badger J.H."/>
            <person name="Beszteri B."/>
            <person name="Billiau K."/>
            <person name="Bonnet E."/>
            <person name="Bothwell J.H."/>
            <person name="Bowler C."/>
            <person name="Boyen C."/>
            <person name="Brownlee C."/>
            <person name="Carrano C.J."/>
            <person name="Charrier B."/>
            <person name="Cho G.Y."/>
            <person name="Coelho S.M."/>
            <person name="Collen J."/>
            <person name="Corre E."/>
            <person name="Da Silva C."/>
            <person name="Delage L."/>
            <person name="Delaroque N."/>
            <person name="Dittami S.M."/>
            <person name="Doulbeau S."/>
            <person name="Elias M."/>
            <person name="Farnham G."/>
            <person name="Gachon C.M."/>
            <person name="Gschloessl B."/>
            <person name="Heesch S."/>
            <person name="Jabbari K."/>
            <person name="Jubin C."/>
            <person name="Kawai H."/>
            <person name="Kimura K."/>
            <person name="Kloareg B."/>
            <person name="Kupper F.C."/>
            <person name="Lang D."/>
            <person name="Le Bail A."/>
            <person name="Leblanc C."/>
            <person name="Lerouge P."/>
            <person name="Lohr M."/>
            <person name="Lopez P.J."/>
            <person name="Martens C."/>
            <person name="Maumus F."/>
            <person name="Michel G."/>
            <person name="Miranda-Saavedra D."/>
            <person name="Morales J."/>
            <person name="Moreau H."/>
            <person name="Motomura T."/>
            <person name="Nagasato C."/>
            <person name="Napoli C.A."/>
            <person name="Nelson D.R."/>
            <person name="Nyvall-Collen P."/>
            <person name="Peters A.F."/>
            <person name="Pommier C."/>
            <person name="Potin P."/>
            <person name="Poulain J."/>
            <person name="Quesneville H."/>
            <person name="Read B."/>
            <person name="Rensing S.A."/>
            <person name="Ritter A."/>
            <person name="Rousvoal S."/>
            <person name="Samanta M."/>
            <person name="Samson G."/>
            <person name="Schroeder D.C."/>
            <person name="Segurens B."/>
            <person name="Strittmatter M."/>
            <person name="Tonon T."/>
            <person name="Tregear J.W."/>
            <person name="Valentin K."/>
            <person name="von Dassow P."/>
            <person name="Yamagishi T."/>
            <person name="Van de Peer Y."/>
            <person name="Wincker P."/>
        </authorList>
    </citation>
    <scope>NUCLEOTIDE SEQUENCE [LARGE SCALE GENOMIC DNA]</scope>
    <source>
        <strain evidence="3">Ec32 / CCAP1310/4</strain>
    </source>
</reference>